<proteinExistence type="predicted"/>
<reference evidence="2 3" key="1">
    <citation type="submission" date="2019-10" db="EMBL/GenBank/DDBJ databases">
        <authorList>
            <person name="Palmer J.M."/>
        </authorList>
    </citation>
    <scope>NUCLEOTIDE SEQUENCE [LARGE SCALE GENOMIC DNA]</scope>
    <source>
        <strain evidence="2 3">TWF694</strain>
    </source>
</reference>
<accession>A0AAV9WVT7</accession>
<dbReference type="AlphaFoldDB" id="A0AAV9WVT7"/>
<name>A0AAV9WVT7_9PEZI</name>
<feature type="chain" id="PRO_5043833038" evidence="1">
    <location>
        <begin position="25"/>
        <end position="282"/>
    </location>
</feature>
<dbReference type="EMBL" id="JAVHJO010000017">
    <property type="protein sequence ID" value="KAK6525387.1"/>
    <property type="molecule type" value="Genomic_DNA"/>
</dbReference>
<evidence type="ECO:0000313" key="2">
    <source>
        <dbReference type="EMBL" id="KAK6525387.1"/>
    </source>
</evidence>
<evidence type="ECO:0000313" key="3">
    <source>
        <dbReference type="Proteomes" id="UP001365542"/>
    </source>
</evidence>
<sequence length="282" mass="30055">MKMRWQLVLLLPLTASSPLPPGSADPIGTYLLPFHGPSCQLGLWEGTTRQPLHPSWEGYPLGITPPSSITLVLDPTLNNACTNIKDLNPSLISAVSSFAVSGYCQCSFYDTENCSPPSFRFSAFNRQDNNLATSPGGNDNRLVSFSCFYTRREDLFQSCRVALYGIAVPPLSAFVVQSVNKQDLTIPKSDLDSGACIAVDLGGDGEDFTHKVLVSGCSCAFYTATDCGSGLIQAFGNSGTVENDGGSDAVFGGKARVASFRCFYPFDVPVDGDKGRYGLGAP</sequence>
<protein>
    <submittedName>
        <fullName evidence="2">Uncharacterized protein</fullName>
    </submittedName>
</protein>
<evidence type="ECO:0000256" key="1">
    <source>
        <dbReference type="SAM" id="SignalP"/>
    </source>
</evidence>
<dbReference type="Proteomes" id="UP001365542">
    <property type="component" value="Unassembled WGS sequence"/>
</dbReference>
<comment type="caution">
    <text evidence="2">The sequence shown here is derived from an EMBL/GenBank/DDBJ whole genome shotgun (WGS) entry which is preliminary data.</text>
</comment>
<keyword evidence="3" id="KW-1185">Reference proteome</keyword>
<gene>
    <name evidence="2" type="ORF">TWF694_005526</name>
</gene>
<feature type="signal peptide" evidence="1">
    <location>
        <begin position="1"/>
        <end position="24"/>
    </location>
</feature>
<organism evidence="2 3">
    <name type="scientific">Orbilia ellipsospora</name>
    <dbReference type="NCBI Taxonomy" id="2528407"/>
    <lineage>
        <taxon>Eukaryota</taxon>
        <taxon>Fungi</taxon>
        <taxon>Dikarya</taxon>
        <taxon>Ascomycota</taxon>
        <taxon>Pezizomycotina</taxon>
        <taxon>Orbiliomycetes</taxon>
        <taxon>Orbiliales</taxon>
        <taxon>Orbiliaceae</taxon>
        <taxon>Orbilia</taxon>
    </lineage>
</organism>
<keyword evidence="1" id="KW-0732">Signal</keyword>